<dbReference type="SUPFAM" id="SSF53720">
    <property type="entry name" value="ALDH-like"/>
    <property type="match status" value="1"/>
</dbReference>
<dbReference type="eggNOG" id="KOG2454">
    <property type="taxonomic scope" value="Eukaryota"/>
</dbReference>
<evidence type="ECO:0000313" key="5">
    <source>
        <dbReference type="EMBL" id="EGD79685.1"/>
    </source>
</evidence>
<dbReference type="OMA" id="CHREMRV"/>
<comment type="similarity">
    <text evidence="3">Belongs to the aldehyde dehydrogenase family.</text>
</comment>
<name>F2UQ17_SALR5</name>
<dbReference type="RefSeq" id="XP_004988635.1">
    <property type="nucleotide sequence ID" value="XM_004988578.1"/>
</dbReference>
<dbReference type="InterPro" id="IPR016161">
    <property type="entry name" value="Ald_DH/histidinol_DH"/>
</dbReference>
<dbReference type="PROSITE" id="PS00070">
    <property type="entry name" value="ALDEHYDE_DEHYDR_CYS"/>
    <property type="match status" value="1"/>
</dbReference>
<dbReference type="InterPro" id="IPR016160">
    <property type="entry name" value="Ald_DH_CS_CYS"/>
</dbReference>
<evidence type="ECO:0000256" key="3">
    <source>
        <dbReference type="RuleBase" id="RU003345"/>
    </source>
</evidence>
<dbReference type="InterPro" id="IPR029510">
    <property type="entry name" value="Ald_DH_CS_GLU"/>
</dbReference>
<dbReference type="Proteomes" id="UP000007799">
    <property type="component" value="Unassembled WGS sequence"/>
</dbReference>
<dbReference type="Gene3D" id="3.40.605.10">
    <property type="entry name" value="Aldehyde Dehydrogenase, Chain A, domain 1"/>
    <property type="match status" value="1"/>
</dbReference>
<dbReference type="GO" id="GO:0016620">
    <property type="term" value="F:oxidoreductase activity, acting on the aldehyde or oxo group of donors, NAD or NADP as acceptor"/>
    <property type="evidence" value="ECO:0007669"/>
    <property type="project" value="InterPro"/>
</dbReference>
<dbReference type="FunFam" id="3.40.309.10:FF:000024">
    <property type="entry name" value="Betaine aldehyde dehydrogenase"/>
    <property type="match status" value="1"/>
</dbReference>
<dbReference type="InterPro" id="IPR015590">
    <property type="entry name" value="Aldehyde_DH_dom"/>
</dbReference>
<dbReference type="InParanoid" id="F2UQ17"/>
<evidence type="ECO:0000259" key="4">
    <source>
        <dbReference type="Pfam" id="PF00171"/>
    </source>
</evidence>
<dbReference type="AlphaFoldDB" id="F2UQ17"/>
<keyword evidence="1 3" id="KW-0560">Oxidoreductase</keyword>
<dbReference type="PROSITE" id="PS00687">
    <property type="entry name" value="ALDEHYDE_DEHYDR_GLU"/>
    <property type="match status" value="1"/>
</dbReference>
<proteinExistence type="inferred from homology"/>
<feature type="active site" evidence="2">
    <location>
        <position position="125"/>
    </location>
</feature>
<dbReference type="Pfam" id="PF00171">
    <property type="entry name" value="Aldedh"/>
    <property type="match status" value="1"/>
</dbReference>
<dbReference type="Gene3D" id="3.40.309.10">
    <property type="entry name" value="Aldehyde Dehydrogenase, Chain A, domain 2"/>
    <property type="match status" value="1"/>
</dbReference>
<evidence type="ECO:0000256" key="2">
    <source>
        <dbReference type="PROSITE-ProRule" id="PRU10007"/>
    </source>
</evidence>
<evidence type="ECO:0000313" key="6">
    <source>
        <dbReference type="Proteomes" id="UP000007799"/>
    </source>
</evidence>
<feature type="domain" description="Aldehyde dehydrogenase" evidence="4">
    <location>
        <begin position="7"/>
        <end position="353"/>
    </location>
</feature>
<keyword evidence="6" id="KW-1185">Reference proteome</keyword>
<dbReference type="InterPro" id="IPR016163">
    <property type="entry name" value="Ald_DH_C"/>
</dbReference>
<dbReference type="KEGG" id="sre:PTSG_10669"/>
<accession>F2UQ17</accession>
<sequence length="417" mass="44704">MLMMHKIARLEYVPLGVLGAIIPWNYPFHNMYGQIISALFAGNGIVLKVSEYASWSSRYYLSIVHAALRAVGYSPDLVQVVTGFGATGAALVNGGVDKVVFIGSPGVGKLVMRAAADTLTPVVLELGGKDAAVVCEDCDFGQVVNLALRGTFQNCGQNCIGLERMIVHKDVYDKFVDALAAKVGALRQGAPLAGDVDCGAMTMGRPAAEKLEKMVEEAVRSGARLLAGGHVNTIAGCSGGFFQPTLLVDVTPDMHIAQEETFGPIMTLMRAEDDEDAIRIANSVEYGLGSSVFSKNYARAERIAAAFTTGMCNVNDYGVNYLCQSLPFGGVKISGFDRFAGVEGLRGCCHMRSITTDKFYGVRTDIPPPLQYPLTGSGFEFCRNLVNLFYSSTWLQRIGAAYNLAVIGATEKKPKTN</sequence>
<dbReference type="PANTHER" id="PTHR11699">
    <property type="entry name" value="ALDEHYDE DEHYDROGENASE-RELATED"/>
    <property type="match status" value="1"/>
</dbReference>
<gene>
    <name evidence="5" type="ORF">PTSG_10669</name>
</gene>
<dbReference type="OrthoDB" id="310895at2759"/>
<dbReference type="EMBL" id="GL832988">
    <property type="protein sequence ID" value="EGD79685.1"/>
    <property type="molecule type" value="Genomic_DNA"/>
</dbReference>
<dbReference type="InterPro" id="IPR016162">
    <property type="entry name" value="Ald_DH_N"/>
</dbReference>
<dbReference type="STRING" id="946362.F2UQ17"/>
<organism evidence="6">
    <name type="scientific">Salpingoeca rosetta (strain ATCC 50818 / BSB-021)</name>
    <dbReference type="NCBI Taxonomy" id="946362"/>
    <lineage>
        <taxon>Eukaryota</taxon>
        <taxon>Choanoflagellata</taxon>
        <taxon>Craspedida</taxon>
        <taxon>Salpingoecidae</taxon>
        <taxon>Salpingoeca</taxon>
    </lineage>
</organism>
<dbReference type="GeneID" id="16069171"/>
<evidence type="ECO:0000256" key="1">
    <source>
        <dbReference type="ARBA" id="ARBA00023002"/>
    </source>
</evidence>
<protein>
    <submittedName>
        <fullName evidence="5">Aldehyde dehydrogenase</fullName>
    </submittedName>
</protein>
<reference evidence="5" key="1">
    <citation type="submission" date="2009-08" db="EMBL/GenBank/DDBJ databases">
        <title>Annotation of Salpingoeca rosetta.</title>
        <authorList>
            <consortium name="The Broad Institute Genome Sequencing Platform"/>
            <person name="Russ C."/>
            <person name="Cuomo C."/>
            <person name="Burger G."/>
            <person name="Gray M.W."/>
            <person name="Holland P.W.H."/>
            <person name="King N."/>
            <person name="Lang F.B.F."/>
            <person name="Roger A.J."/>
            <person name="Ruiz-Trillo I."/>
            <person name="Young S.K."/>
            <person name="Zeng Q."/>
            <person name="Gargeya S."/>
            <person name="Alvarado L."/>
            <person name="Berlin A."/>
            <person name="Chapman S.B."/>
            <person name="Chen Z."/>
            <person name="Freedman E."/>
            <person name="Gellesch M."/>
            <person name="Goldberg J."/>
            <person name="Griggs A."/>
            <person name="Gujja S."/>
            <person name="Heilman E."/>
            <person name="Heiman D."/>
            <person name="Howarth C."/>
            <person name="Mehta T."/>
            <person name="Neiman D."/>
            <person name="Pearson M."/>
            <person name="Roberts A."/>
            <person name="Saif S."/>
            <person name="Shea T."/>
            <person name="Shenoy N."/>
            <person name="Sisk P."/>
            <person name="Stolte C."/>
            <person name="Sykes S."/>
            <person name="White J."/>
            <person name="Yandava C."/>
            <person name="Haas B."/>
            <person name="Nusbaum C."/>
            <person name="Birren B."/>
        </authorList>
    </citation>
    <scope>NUCLEOTIDE SEQUENCE [LARGE SCALE GENOMIC DNA]</scope>
    <source>
        <strain evidence="5">ATCC 50818</strain>
    </source>
</reference>